<gene>
    <name evidence="1" type="ORF">NDU88_011392</name>
</gene>
<accession>A0AAV7Q4L3</accession>
<comment type="caution">
    <text evidence="1">The sequence shown here is derived from an EMBL/GenBank/DDBJ whole genome shotgun (WGS) entry which is preliminary data.</text>
</comment>
<protein>
    <submittedName>
        <fullName evidence="1">Uncharacterized protein</fullName>
    </submittedName>
</protein>
<evidence type="ECO:0000313" key="1">
    <source>
        <dbReference type="EMBL" id="KAJ1133093.1"/>
    </source>
</evidence>
<organism evidence="1 2">
    <name type="scientific">Pleurodeles waltl</name>
    <name type="common">Iberian ribbed newt</name>
    <dbReference type="NCBI Taxonomy" id="8319"/>
    <lineage>
        <taxon>Eukaryota</taxon>
        <taxon>Metazoa</taxon>
        <taxon>Chordata</taxon>
        <taxon>Craniata</taxon>
        <taxon>Vertebrata</taxon>
        <taxon>Euteleostomi</taxon>
        <taxon>Amphibia</taxon>
        <taxon>Batrachia</taxon>
        <taxon>Caudata</taxon>
        <taxon>Salamandroidea</taxon>
        <taxon>Salamandridae</taxon>
        <taxon>Pleurodelinae</taxon>
        <taxon>Pleurodeles</taxon>
    </lineage>
</organism>
<reference evidence="1" key="1">
    <citation type="journal article" date="2022" name="bioRxiv">
        <title>Sequencing and chromosome-scale assembly of the giantPleurodeles waltlgenome.</title>
        <authorList>
            <person name="Brown T."/>
            <person name="Elewa A."/>
            <person name="Iarovenko S."/>
            <person name="Subramanian E."/>
            <person name="Araus A.J."/>
            <person name="Petzold A."/>
            <person name="Susuki M."/>
            <person name="Suzuki K.-i.T."/>
            <person name="Hayashi T."/>
            <person name="Toyoda A."/>
            <person name="Oliveira C."/>
            <person name="Osipova E."/>
            <person name="Leigh N.D."/>
            <person name="Simon A."/>
            <person name="Yun M.H."/>
        </authorList>
    </citation>
    <scope>NUCLEOTIDE SEQUENCE</scope>
    <source>
        <strain evidence="1">20211129_DDA</strain>
        <tissue evidence="1">Liver</tissue>
    </source>
</reference>
<evidence type="ECO:0000313" key="2">
    <source>
        <dbReference type="Proteomes" id="UP001066276"/>
    </source>
</evidence>
<proteinExistence type="predicted"/>
<keyword evidence="2" id="KW-1185">Reference proteome</keyword>
<dbReference type="Proteomes" id="UP001066276">
    <property type="component" value="Chromosome 7"/>
</dbReference>
<sequence>MICLTTLVSSSARPPWASHSELYTVYLFGRRVEKHTVPHLSRALSSLPMASAPARSQLSELLPGLRHSVRTPGLHSHRSITGVPLFRIPGSLRVTAGGGSRLRGHVYVRPQDYGTDYSWLAELCE</sequence>
<name>A0AAV7Q4L3_PLEWA</name>
<dbReference type="EMBL" id="JANPWB010000011">
    <property type="protein sequence ID" value="KAJ1133093.1"/>
    <property type="molecule type" value="Genomic_DNA"/>
</dbReference>
<dbReference type="AlphaFoldDB" id="A0AAV7Q4L3"/>